<dbReference type="Pfam" id="PF24529">
    <property type="entry name" value="CFAP47"/>
    <property type="match status" value="1"/>
</dbReference>
<dbReference type="InterPro" id="IPR036872">
    <property type="entry name" value="CH_dom_sf"/>
</dbReference>
<dbReference type="PANTHER" id="PTHR45912">
    <property type="entry name" value="CILIA- AND FLAGELLA-ASSOCIATED PROTEIN 47"/>
    <property type="match status" value="1"/>
</dbReference>
<dbReference type="GO" id="GO:0005929">
    <property type="term" value="C:cilium"/>
    <property type="evidence" value="ECO:0007669"/>
    <property type="project" value="TreeGrafter"/>
</dbReference>
<keyword evidence="3" id="KW-0963">Cytoplasm</keyword>
<dbReference type="SUPFAM" id="SSF47576">
    <property type="entry name" value="Calponin-homology domain, CH-domain"/>
    <property type="match status" value="1"/>
</dbReference>
<keyword evidence="8" id="KW-0282">Flagellum</keyword>
<proteinExistence type="predicted"/>
<evidence type="ECO:0000256" key="4">
    <source>
        <dbReference type="ARBA" id="ARBA00023069"/>
    </source>
</evidence>
<dbReference type="PANTHER" id="PTHR45912:SF3">
    <property type="entry name" value="CILIA- AND FLAGELLA-ASSOCIATED PROTEIN 47"/>
    <property type="match status" value="1"/>
</dbReference>
<dbReference type="Pfam" id="PF22544">
    <property type="entry name" value="HYDIN_VesB_CFA65-like_Ig"/>
    <property type="match status" value="1"/>
</dbReference>
<comment type="subcellular location">
    <subcellularLocation>
        <location evidence="1">Cell projection</location>
        <location evidence="1">Cilium</location>
    </subcellularLocation>
    <subcellularLocation>
        <location evidence="2">Cytoplasm</location>
    </subcellularLocation>
</comment>
<reference evidence="8" key="1">
    <citation type="submission" date="2025-08" db="UniProtKB">
        <authorList>
            <consortium name="RefSeq"/>
        </authorList>
    </citation>
    <scope>IDENTIFICATION</scope>
</reference>
<protein>
    <submittedName>
        <fullName evidence="8">Cilia- and flagella-associated protein 47</fullName>
    </submittedName>
</protein>
<accession>A0AAX6TDS3</accession>
<evidence type="ECO:0000256" key="1">
    <source>
        <dbReference type="ARBA" id="ARBA00004138"/>
    </source>
</evidence>
<dbReference type="InterPro" id="IPR053879">
    <property type="entry name" value="HYDIN_VesB_CFA65-like_Ig"/>
</dbReference>
<dbReference type="CTD" id="286464"/>
<dbReference type="Gene3D" id="1.10.418.10">
    <property type="entry name" value="Calponin-like domain"/>
    <property type="match status" value="1"/>
</dbReference>
<evidence type="ECO:0000259" key="6">
    <source>
        <dbReference type="PROSITE" id="PS50021"/>
    </source>
</evidence>
<dbReference type="GeneID" id="101715921"/>
<dbReference type="RefSeq" id="XP_021118243.1">
    <property type="nucleotide sequence ID" value="XM_021262584.1"/>
</dbReference>
<sequence>MGTPRGSFVAESPKTEVQLRVTPSEMKFFDALAGKVYRLPITVHNLGRRNKKIRFVEPTKPQFKLMLTNLYKELTCGLQTTAMVEYHPDKDEDTFDQLLIVVGNKTIVVPLIGLIPSCDLEIESVVDFGTLVSNSKLHSKEITISNHGTVPGMFNVEYRGHLPILIFPTCGAVKPESSMTIKVDFCADQPRVVNEVANVRLQGRPDKHLNIKAHVVQQIIELLNLSDEKKLECIHFGSVFFGTSKIEHGLLYNNSPEPINWVAVMQNDCVGEELGGNIQQRTDFALNNLTYLNKIKAIDTTTIVYCVPNEGILLPHQKIVVAFCFRPKLIADCKMDVDPLHRQDYALFLRFETVGSKDGFLGDDDSKTIRSDQFQKVELALTGSGVPVLLHFHSGKFFKFQPCFMGERSDVVCIVQNQSEFLPVTYHFPKTAHFKIDPNRGKINEGCIQSVICSFIPHQIGTFKLKQVLEIVGPVADENLQTTSMKPFYYINLNFKSICKPFTKKIVMKVNPGISPLISNPTGQFVAKDLLKYKDCGSVAMLQSTRTHLHDHQSNEKSMKGALIALPNDRAASLRPGEYHKQFRTIFTKIPRSDYIDPDFEYTEFEKIERRLHRSYYSNHIKYLRHMRLEKEAASRKCMYSDDPVDMDMLPASGLKSPLLSQVEIQKEWSSLESLIKTHRLLCTRELASKERVSLERKILKRPKSNPATPKEKLDCSIILTPKQIHQVIVGPSVLNFGNICVNSTNTHPLHLINMLSIHILIKLDINFEELQKTKIFSYVIPPTSSTHIPIIFETSTIGKFWRSFSFTVNNIPSGHILVTAEVLPVKLELSSDEIVLRPRGFLVKTCFWGTVRLYNHQNKSAQFGWQPVNSVNGIAFSIRPAKGIIEAYSSLECEITWQPGFTSPERGKFILHVIDGNTLTLQCIANVGNTTVTFLEPRILFNNSPQGLTTWKKAILHNIGQNHAFFKVCDESLLSTINIIPPQGIIPFGGITVLHISCTPTVAEKFDTKAKVAIHCANTIDLRIGGSGEMADVEIKPTVFNFSGTFVGATHIIPFVITNRGATRATVEFDLKDFSEFSMNFKDKSGRFTNPDDPRMYFLELEKKSLLECGIAFSPKEMRTYEFSIEVHINSFRSSELYTEYLSMKKPLMPKTIPLIQPCYVQATALKAPLKLSRTEFVFNVPLYEMEHNNKVTKTQDLVIHNITEQEIQWIFDLSNTGKLFKNGIFKFSALTGILCSREKCTVSINFCPRKPIKYTVDVPMYLKDNSACYRMLCLTGEIKSPKIMFDPPFIFFTPVPLDVTTGMDIKLLPQNYFRNSTINFQIPTARLLNDDKEIHPLSVTFSKGQIIIGSKNGINKELTFHLSFKSPKPVSFFNNLRFSDDSDNWFSLPVTATAENCILTIYPYLATYLDKHNIVLKDGMEKLTEHLNMEESETPNKADDGSLGNEEKIEQFFSAKEGSVTHNFYQKVVNAAQTWFSLFGWPEGPHLLSIPETIRRDVQKIQFYSSPKKFSRQNDFSKYNKTIYDVLLHLSGVLPPGISSSQSLPVDDTKRVIQLHFQYSSLLDFLNTQGGCISHIMPEFLLEPRDYKKWLEISSSTNTASMDSYTPKGKCPYIIDMNKFEAWSKWAWTDIFLQIYKVLVLSRVAPRFSNAVPPIKVQNTQKISPCFVSSNIYSDSERILLSWLNTNYENTRQIIWGNCQKGAIPSERWIVNFDKDLLDGLVFATQLATYCPFLIESHFVNMYTQPKRPEQYLHNCLIIINSFYEIGLDMGIQAIDICDPNPILMLMLCTYMYERLPTFLPKKVVPFYCTLYDSVLRQILLKNTSLQNIVYHATIVGRDAADFSLAQKGNVVTIPPQNETTITVKFTTRFLRPAEASLLLISKPRHGVGGITMTFALKGEVLNIKAIDIIKCETPCYQWKQVIVPLKNPFSTGGNFNVILVESTTFIHLPSQVTGFSQHLSDDNDVSSSACDTSQGCSHIRDSITTSIKGSCIREFSCSTYTLSLKGNESASLEIYHLPFGVHTRYCAIILSNQEIGELIYIVQGNGLVPLPSSFLSTEPSNPVDFYSSLEEENNKEHPVLYLKCELHQTLDVSLKVPLTNKAKENALAFAAQQEMSTIEYERRRITGTLESSSIRVAVALLGLTKIETFMLFHMSKLRKPKSILFTTELSLPEHFIIPENIYMPQIPKTRAKLLASEGISAADSTDGEEFISIPLQFFPLGPGRYPCKILLTSSYDVRVYDVEGVVNANQPDATFEFETPAFEPLTQNIPINNETKKAWKCQVKIEGKWFYGPAILLVRPGETVEYPLTFKPILECEVMGKLTLQNKVDGMVHIIDIKGIGKKPLACGTIIMDCKVGDVANKSIIVPNYMRTILTFKVSSDLPIVWGNPHLTIEPHNSVPYVIHVCPWKRGVLKGTVLFSIINGNDDNSQKETNQNKGFFHKLSELSELSPMSIKEDSEDDLSNLRIWYHLEIHSSPGPPLNIIEMKCIALETSCIEIPISNPKDKIIHIDVILTNPALSGLQKLVLNPLETTKYIVWYSPATTGYNEESIIFQPEMGEEFWCLLKLTTELPKRKEIPEIYCDLGKHVIQTIPLYNPTHETLELQVTNSNPGNFVLEINRTLPLIILPHSTKEVTVYFYPSALGRAGHETCINFFCAQFEEWKFYLLGVGLFPQPIEIAEMTTCIGHQSSIIIPFKNPTKEDVSINIILTNEEQPRHLVSDNCWDSFINENSAFQLCSLCHRQGIMLPPEGNVDIPVLFVPRNMTLCKTLVIVQVMRANGENWTVDNFDELDTEFKRIMGIDKDEIRGIHWIYPIIGLPQAPLPKIPPTVIQCKSKKKVEMTLEIKLIGHFFGQDSTPESTQFLVIPKRSSYCNVSEDYTVVPKIRVFKYEIEFESEIMKSNLESTVDLYLSTQCYDIQNEMISLVFKLVFTPQRPFRTNAALKIESIKDGIWKFPLILMATDPDMEEIINIRGVGLQKESTMNFRLTSPTRYPQQFTASFLPGSDPEFFVKPESGELPPSHSKGILIIVGFKPKMYSKKYKATLGIQTDDTCWMYEINGLPPETTPLMNVKPKVNTTNQRIQQ</sequence>
<evidence type="ECO:0000313" key="8">
    <source>
        <dbReference type="RefSeq" id="XP_021118243.1"/>
    </source>
</evidence>
<evidence type="ECO:0000256" key="2">
    <source>
        <dbReference type="ARBA" id="ARBA00004496"/>
    </source>
</evidence>
<keyword evidence="5" id="KW-0966">Cell projection</keyword>
<dbReference type="GO" id="GO:0007288">
    <property type="term" value="P:sperm axoneme assembly"/>
    <property type="evidence" value="ECO:0007669"/>
    <property type="project" value="TreeGrafter"/>
</dbReference>
<dbReference type="InterPro" id="IPR001715">
    <property type="entry name" value="CH_dom"/>
</dbReference>
<dbReference type="PROSITE" id="PS50021">
    <property type="entry name" value="CH"/>
    <property type="match status" value="1"/>
</dbReference>
<dbReference type="Pfam" id="PF26579">
    <property type="entry name" value="Ig_CFAP47"/>
    <property type="match status" value="1"/>
</dbReference>
<keyword evidence="7" id="KW-1185">Reference proteome</keyword>
<name>A0AAX6TDS3_HETGA</name>
<dbReference type="Proteomes" id="UP000694906">
    <property type="component" value="Unplaced"/>
</dbReference>
<dbReference type="InterPro" id="IPR056343">
    <property type="entry name" value="CFAP47_dom"/>
</dbReference>
<evidence type="ECO:0000256" key="3">
    <source>
        <dbReference type="ARBA" id="ARBA00022490"/>
    </source>
</evidence>
<keyword evidence="4" id="KW-0969">Cilium</keyword>
<evidence type="ECO:0000313" key="7">
    <source>
        <dbReference type="Proteomes" id="UP000694906"/>
    </source>
</evidence>
<organism evidence="7 8">
    <name type="scientific">Heterocephalus glaber</name>
    <name type="common">Naked mole rat</name>
    <dbReference type="NCBI Taxonomy" id="10181"/>
    <lineage>
        <taxon>Eukaryota</taxon>
        <taxon>Metazoa</taxon>
        <taxon>Chordata</taxon>
        <taxon>Craniata</taxon>
        <taxon>Vertebrata</taxon>
        <taxon>Euteleostomi</taxon>
        <taxon>Mammalia</taxon>
        <taxon>Eutheria</taxon>
        <taxon>Euarchontoglires</taxon>
        <taxon>Glires</taxon>
        <taxon>Rodentia</taxon>
        <taxon>Hystricomorpha</taxon>
        <taxon>Bathyergidae</taxon>
        <taxon>Heterocephalus</taxon>
    </lineage>
</organism>
<gene>
    <name evidence="8" type="primary">Cfap47</name>
</gene>
<evidence type="ECO:0000256" key="5">
    <source>
        <dbReference type="ARBA" id="ARBA00023273"/>
    </source>
</evidence>
<feature type="domain" description="Calponin-homology (CH)" evidence="6">
    <location>
        <begin position="1676"/>
        <end position="1799"/>
    </location>
</feature>
<dbReference type="Gene3D" id="2.60.40.10">
    <property type="entry name" value="Immunoglobulins"/>
    <property type="match status" value="6"/>
</dbReference>
<dbReference type="InterPro" id="IPR013783">
    <property type="entry name" value="Ig-like_fold"/>
</dbReference>
<dbReference type="InterPro" id="IPR058952">
    <property type="entry name" value="Ig_CFAP47"/>
</dbReference>